<dbReference type="OrthoDB" id="8002035at2759"/>
<dbReference type="VEuPathDB" id="VectorBase:MDOMA2_021014"/>
<dbReference type="KEGG" id="mde:105262032"/>
<evidence type="ECO:0000256" key="1">
    <source>
        <dbReference type="SAM" id="MobiDB-lite"/>
    </source>
</evidence>
<proteinExistence type="predicted"/>
<evidence type="ECO:0000313" key="2">
    <source>
        <dbReference type="EnsemblMetazoa" id="MDOA016546-PA"/>
    </source>
</evidence>
<accession>A0A1I8NKA8</accession>
<sequence length="265" mass="29370">MGNVHAVNCVLTSEDANNNLPNLMKRTCQRMSFKRGSTSRSSGGSDKSSASSSSSPVAKIKKLGKKRLVLNTMPRCSSFEDLSTALPSSKKSDNDPTYLLWKKAFEQRRPKPAAEMETQMARMRRRVHNMSSAVSGHLTPKGFPAFTMKRQQKKATKSSAGKENCPPTTPPAGVVVKQKKPIVKIPQHLTNKLTINGATVGTISLPPKMKMKSTTASVKPKYTLAPLNLLSQLPQNKQAIIIEQLYRDIKEFESRYDDQMESFIM</sequence>
<dbReference type="VEuPathDB" id="VectorBase:MDOA016546"/>
<reference evidence="2" key="1">
    <citation type="submission" date="2020-05" db="UniProtKB">
        <authorList>
            <consortium name="EnsemblMetazoa"/>
        </authorList>
    </citation>
    <scope>IDENTIFICATION</scope>
    <source>
        <strain evidence="2">Aabys</strain>
    </source>
</reference>
<feature type="region of interest" description="Disordered" evidence="1">
    <location>
        <begin position="151"/>
        <end position="174"/>
    </location>
</feature>
<organism evidence="2">
    <name type="scientific">Musca domestica</name>
    <name type="common">House fly</name>
    <dbReference type="NCBI Taxonomy" id="7370"/>
    <lineage>
        <taxon>Eukaryota</taxon>
        <taxon>Metazoa</taxon>
        <taxon>Ecdysozoa</taxon>
        <taxon>Arthropoda</taxon>
        <taxon>Hexapoda</taxon>
        <taxon>Insecta</taxon>
        <taxon>Pterygota</taxon>
        <taxon>Neoptera</taxon>
        <taxon>Endopterygota</taxon>
        <taxon>Diptera</taxon>
        <taxon>Brachycera</taxon>
        <taxon>Muscomorpha</taxon>
        <taxon>Muscoidea</taxon>
        <taxon>Muscidae</taxon>
        <taxon>Musca</taxon>
    </lineage>
</organism>
<feature type="compositionally biased region" description="Low complexity" evidence="1">
    <location>
        <begin position="34"/>
        <end position="55"/>
    </location>
</feature>
<gene>
    <name evidence="2" type="primary">105262032</name>
</gene>
<protein>
    <submittedName>
        <fullName evidence="2">Uncharacterized protein</fullName>
    </submittedName>
</protein>
<name>A0A1I8NKA8_MUSDO</name>
<dbReference type="AlphaFoldDB" id="A0A1I8NKA8"/>
<dbReference type="RefSeq" id="XP_011293866.2">
    <property type="nucleotide sequence ID" value="XM_011295564.3"/>
</dbReference>
<dbReference type="EnsemblMetazoa" id="MDOA016546-RA">
    <property type="protein sequence ID" value="MDOA016546-PA"/>
    <property type="gene ID" value="MDOA016546"/>
</dbReference>
<feature type="region of interest" description="Disordered" evidence="1">
    <location>
        <begin position="29"/>
        <end position="59"/>
    </location>
</feature>